<name>A0A8S2MQ10_9BILA</name>
<evidence type="ECO:0000256" key="2">
    <source>
        <dbReference type="ARBA" id="ARBA00022525"/>
    </source>
</evidence>
<evidence type="ECO:0000313" key="9">
    <source>
        <dbReference type="EMBL" id="CAF4495975.1"/>
    </source>
</evidence>
<organism evidence="8 10">
    <name type="scientific">Rotaria magnacalcarata</name>
    <dbReference type="NCBI Taxonomy" id="392030"/>
    <lineage>
        <taxon>Eukaryota</taxon>
        <taxon>Metazoa</taxon>
        <taxon>Spiralia</taxon>
        <taxon>Gnathifera</taxon>
        <taxon>Rotifera</taxon>
        <taxon>Eurotatoria</taxon>
        <taxon>Bdelloidea</taxon>
        <taxon>Philodinida</taxon>
        <taxon>Philodinidae</taxon>
        <taxon>Rotaria</taxon>
    </lineage>
</organism>
<evidence type="ECO:0000256" key="5">
    <source>
        <dbReference type="ARBA" id="ARBA00023157"/>
    </source>
</evidence>
<evidence type="ECO:0000259" key="7">
    <source>
        <dbReference type="PROSITE" id="PS50279"/>
    </source>
</evidence>
<dbReference type="AlphaFoldDB" id="A0A8S2MQ10"/>
<evidence type="ECO:0000313" key="10">
    <source>
        <dbReference type="Proteomes" id="UP000681720"/>
    </source>
</evidence>
<dbReference type="InterPro" id="IPR050098">
    <property type="entry name" value="TFPI/VKTCI-like"/>
</dbReference>
<evidence type="ECO:0000313" key="8">
    <source>
        <dbReference type="EMBL" id="CAF3964492.1"/>
    </source>
</evidence>
<dbReference type="EMBL" id="CAJOBH010076330">
    <property type="protein sequence ID" value="CAF4495975.1"/>
    <property type="molecule type" value="Genomic_DNA"/>
</dbReference>
<keyword evidence="6" id="KW-0732">Signal</keyword>
<evidence type="ECO:0000256" key="4">
    <source>
        <dbReference type="ARBA" id="ARBA00022900"/>
    </source>
</evidence>
<keyword evidence="3" id="KW-0646">Protease inhibitor</keyword>
<proteinExistence type="predicted"/>
<feature type="domain" description="BPTI/Kunitz inhibitor" evidence="7">
    <location>
        <begin position="136"/>
        <end position="187"/>
    </location>
</feature>
<keyword evidence="4" id="KW-0722">Serine protease inhibitor</keyword>
<accession>A0A8S2MQ10</accession>
<dbReference type="Gene3D" id="4.10.410.10">
    <property type="entry name" value="Pancreatic trypsin inhibitor Kunitz domain"/>
    <property type="match status" value="1"/>
</dbReference>
<evidence type="ECO:0000256" key="6">
    <source>
        <dbReference type="SAM" id="SignalP"/>
    </source>
</evidence>
<dbReference type="SMART" id="SM00131">
    <property type="entry name" value="KU"/>
    <property type="match status" value="1"/>
</dbReference>
<dbReference type="Proteomes" id="UP000681720">
    <property type="component" value="Unassembled WGS sequence"/>
</dbReference>
<dbReference type="GO" id="GO:0005615">
    <property type="term" value="C:extracellular space"/>
    <property type="evidence" value="ECO:0007669"/>
    <property type="project" value="TreeGrafter"/>
</dbReference>
<evidence type="ECO:0000256" key="1">
    <source>
        <dbReference type="ARBA" id="ARBA00004613"/>
    </source>
</evidence>
<comment type="caution">
    <text evidence="8">The sequence shown here is derived from an EMBL/GenBank/DDBJ whole genome shotgun (WGS) entry which is preliminary data.</text>
</comment>
<sequence length="191" mass="21664">MRTILFLLCIFLSIKFIDNSQCISGVGLAGHCGCCPLIGGSCIDFGTIDGTSVSWHMCVPSSLKKNFSLKQCKPELMRDKNNTRICRTRNGTFRLFHQCAKKEICFLSTPSRICMIDLKLYQFFFCMSTILDTPNCNTQMAVAGPCKQSIQRFSYDAKQRRCVPFMYSGCGGTTNRFYRQDKCAEQCIKRI</sequence>
<dbReference type="EMBL" id="CAJOBJ010003410">
    <property type="protein sequence ID" value="CAF3964492.1"/>
    <property type="molecule type" value="Genomic_DNA"/>
</dbReference>
<dbReference type="PANTHER" id="PTHR10083">
    <property type="entry name" value="KUNITZ-TYPE PROTEASE INHIBITOR-RELATED"/>
    <property type="match status" value="1"/>
</dbReference>
<dbReference type="InterPro" id="IPR036880">
    <property type="entry name" value="Kunitz_BPTI_sf"/>
</dbReference>
<feature type="chain" id="PRO_5035707494" description="BPTI/Kunitz inhibitor domain-containing protein" evidence="6">
    <location>
        <begin position="20"/>
        <end position="191"/>
    </location>
</feature>
<dbReference type="InterPro" id="IPR002223">
    <property type="entry name" value="Kunitz_BPTI"/>
</dbReference>
<dbReference type="Proteomes" id="UP000681967">
    <property type="component" value="Unassembled WGS sequence"/>
</dbReference>
<dbReference type="PROSITE" id="PS50279">
    <property type="entry name" value="BPTI_KUNITZ_2"/>
    <property type="match status" value="1"/>
</dbReference>
<gene>
    <name evidence="9" type="ORF">BYL167_LOCUS35785</name>
    <name evidence="8" type="ORF">GIL414_LOCUS9813</name>
</gene>
<protein>
    <recommendedName>
        <fullName evidence="7">BPTI/Kunitz inhibitor domain-containing protein</fullName>
    </recommendedName>
</protein>
<dbReference type="Pfam" id="PF00014">
    <property type="entry name" value="Kunitz_BPTI"/>
    <property type="match status" value="1"/>
</dbReference>
<evidence type="ECO:0000256" key="3">
    <source>
        <dbReference type="ARBA" id="ARBA00022690"/>
    </source>
</evidence>
<comment type="subcellular location">
    <subcellularLocation>
        <location evidence="1">Secreted</location>
    </subcellularLocation>
</comment>
<keyword evidence="5" id="KW-1015">Disulfide bond</keyword>
<dbReference type="InterPro" id="IPR020901">
    <property type="entry name" value="Prtase_inh_Kunz-CS"/>
</dbReference>
<dbReference type="SUPFAM" id="SSF57362">
    <property type="entry name" value="BPTI-like"/>
    <property type="match status" value="1"/>
</dbReference>
<dbReference type="GO" id="GO:0004867">
    <property type="term" value="F:serine-type endopeptidase inhibitor activity"/>
    <property type="evidence" value="ECO:0007669"/>
    <property type="project" value="UniProtKB-KW"/>
</dbReference>
<dbReference type="CDD" id="cd00109">
    <property type="entry name" value="Kunitz-type"/>
    <property type="match status" value="1"/>
</dbReference>
<dbReference type="PROSITE" id="PS00280">
    <property type="entry name" value="BPTI_KUNITZ_1"/>
    <property type="match status" value="1"/>
</dbReference>
<reference evidence="8" key="1">
    <citation type="submission" date="2021-02" db="EMBL/GenBank/DDBJ databases">
        <authorList>
            <person name="Nowell W R."/>
        </authorList>
    </citation>
    <scope>NUCLEOTIDE SEQUENCE</scope>
</reference>
<feature type="signal peptide" evidence="6">
    <location>
        <begin position="1"/>
        <end position="19"/>
    </location>
</feature>
<dbReference type="PANTHER" id="PTHR10083:SF381">
    <property type="entry name" value="BPTI_KUNITZ INHIBITOR DOMAIN-CONTAINING PROTEIN"/>
    <property type="match status" value="1"/>
</dbReference>
<keyword evidence="2" id="KW-0964">Secreted</keyword>